<dbReference type="Gene3D" id="3.90.650.10">
    <property type="entry name" value="PurM-like C-terminal domain"/>
    <property type="match status" value="2"/>
</dbReference>
<dbReference type="EC" id="6.3.5.3" evidence="8"/>
<dbReference type="InterPro" id="IPR010918">
    <property type="entry name" value="PurM-like_C_dom"/>
</dbReference>
<dbReference type="GO" id="GO:0006189">
    <property type="term" value="P:'de novo' IMP biosynthetic process"/>
    <property type="evidence" value="ECO:0007669"/>
    <property type="project" value="UniProtKB-UniRule"/>
</dbReference>
<feature type="binding site" evidence="8">
    <location>
        <position position="541"/>
    </location>
    <ligand>
        <name>ATP</name>
        <dbReference type="ChEBI" id="CHEBI:30616"/>
    </ligand>
</feature>
<dbReference type="UniPathway" id="UPA00074">
    <property type="reaction ID" value="UER00128"/>
</dbReference>
<feature type="binding site" evidence="8">
    <location>
        <position position="155"/>
    </location>
    <ligand>
        <name>Mg(2+)</name>
        <dbReference type="ChEBI" id="CHEBI:18420"/>
        <label>2</label>
    </ligand>
</feature>
<dbReference type="InterPro" id="IPR010074">
    <property type="entry name" value="PRibForGlyAmidine_synth_PurL"/>
</dbReference>
<keyword evidence="2 8" id="KW-0436">Ligase</keyword>
<dbReference type="PANTHER" id="PTHR43555:SF1">
    <property type="entry name" value="PHOSPHORIBOSYLFORMYLGLYCINAMIDINE SYNTHASE SUBUNIT PURL"/>
    <property type="match status" value="1"/>
</dbReference>
<dbReference type="NCBIfam" id="TIGR01736">
    <property type="entry name" value="FGAM_synth_II"/>
    <property type="match status" value="1"/>
</dbReference>
<dbReference type="GO" id="GO:0000287">
    <property type="term" value="F:magnesium ion binding"/>
    <property type="evidence" value="ECO:0007669"/>
    <property type="project" value="UniProtKB-UniRule"/>
</dbReference>
<comment type="pathway">
    <text evidence="8">Purine metabolism; IMP biosynthesis via de novo pathway; 5-amino-1-(5-phospho-D-ribosyl)imidazole from N(2)-formyl-N(1)-(5-phospho-D-ribosyl)glycinamide: step 1/2.</text>
</comment>
<dbReference type="CDD" id="cd02204">
    <property type="entry name" value="PurL_repeat2"/>
    <property type="match status" value="1"/>
</dbReference>
<dbReference type="GO" id="GO:0005737">
    <property type="term" value="C:cytoplasm"/>
    <property type="evidence" value="ECO:0007669"/>
    <property type="project" value="UniProtKB-SubCell"/>
</dbReference>
<organism evidence="12">
    <name type="scientific">Candidatus Methanomethylicus mesodigestus</name>
    <dbReference type="NCBI Taxonomy" id="1867258"/>
    <lineage>
        <taxon>Archaea</taxon>
        <taxon>Thermoproteota</taxon>
        <taxon>Methanosuratincolia</taxon>
        <taxon>Candidatus Methanomethylicales</taxon>
        <taxon>Candidatus Methanomethylicaceae</taxon>
        <taxon>Candidatus Methanomethylicus</taxon>
    </lineage>
</organism>
<dbReference type="Pfam" id="PF18072">
    <property type="entry name" value="FGAR-AT_linker"/>
    <property type="match status" value="1"/>
</dbReference>
<feature type="domain" description="PurM-like C-terminal" evidence="10">
    <location>
        <begin position="616"/>
        <end position="758"/>
    </location>
</feature>
<dbReference type="InterPro" id="IPR041609">
    <property type="entry name" value="PurL_linker"/>
</dbReference>
<dbReference type="Pfam" id="PF00586">
    <property type="entry name" value="AIRS"/>
    <property type="match status" value="2"/>
</dbReference>
<evidence type="ECO:0000256" key="8">
    <source>
        <dbReference type="HAMAP-Rule" id="MF_00420"/>
    </source>
</evidence>
<evidence type="ECO:0000256" key="7">
    <source>
        <dbReference type="ARBA" id="ARBA00022842"/>
    </source>
</evidence>
<dbReference type="GO" id="GO:0004642">
    <property type="term" value="F:phosphoribosylformylglycinamidine synthase activity"/>
    <property type="evidence" value="ECO:0007669"/>
    <property type="project" value="UniProtKB-UniRule"/>
</dbReference>
<comment type="caution">
    <text evidence="12">The sequence shown here is derived from an EMBL/GenBank/DDBJ whole genome shotgun (WGS) entry which is preliminary data.</text>
</comment>
<comment type="subcellular location">
    <subcellularLocation>
        <location evidence="8">Cytoplasm</location>
    </subcellularLocation>
</comment>
<evidence type="ECO:0000259" key="11">
    <source>
        <dbReference type="Pfam" id="PF18072"/>
    </source>
</evidence>
<feature type="binding site" evidence="8">
    <location>
        <begin position="357"/>
        <end position="359"/>
    </location>
    <ligand>
        <name>substrate</name>
    </ligand>
</feature>
<comment type="caution">
    <text evidence="8">Lacks conserved residue(s) required for the propagation of feature annotation.</text>
</comment>
<evidence type="ECO:0000256" key="6">
    <source>
        <dbReference type="ARBA" id="ARBA00022840"/>
    </source>
</evidence>
<feature type="active site" evidence="8">
    <location>
        <position position="70"/>
    </location>
</feature>
<dbReference type="Gene3D" id="3.30.1330.10">
    <property type="entry name" value="PurM-like, N-terminal domain"/>
    <property type="match status" value="2"/>
</dbReference>
<gene>
    <name evidence="8 12" type="primary">purL</name>
    <name evidence="12" type="ORF">ENS19_04630</name>
</gene>
<feature type="binding site" evidence="8">
    <location>
        <position position="285"/>
    </location>
    <ligand>
        <name>substrate</name>
    </ligand>
</feature>
<dbReference type="SUPFAM" id="SSF55326">
    <property type="entry name" value="PurM N-terminal domain-like"/>
    <property type="match status" value="2"/>
</dbReference>
<dbReference type="InterPro" id="IPR036676">
    <property type="entry name" value="PurM-like_C_sf"/>
</dbReference>
<comment type="subunit">
    <text evidence="8">Monomer. Part of the FGAM synthase complex composed of 1 PurL, 1 PurQ and 2 PurS subunits.</text>
</comment>
<keyword evidence="1 8" id="KW-0963">Cytoplasm</keyword>
<protein>
    <recommendedName>
        <fullName evidence="8">Phosphoribosylformylglycinamidine synthase subunit PurL</fullName>
        <shortName evidence="8">FGAM synthase</shortName>
        <ecNumber evidence="8">6.3.5.3</ecNumber>
    </recommendedName>
    <alternativeName>
        <fullName evidence="8">Formylglycinamide ribonucleotide amidotransferase subunit II</fullName>
        <shortName evidence="8">FGAR amidotransferase II</shortName>
        <shortName evidence="8">FGAR-AT II</shortName>
    </alternativeName>
    <alternativeName>
        <fullName evidence="8">Glutamine amidotransferase PurL</fullName>
    </alternativeName>
    <alternativeName>
        <fullName evidence="8">Phosphoribosylformylglycinamidine synthase subunit II</fullName>
    </alternativeName>
</protein>
<keyword evidence="3 8" id="KW-0479">Metal-binding</keyword>
<feature type="binding site" evidence="8">
    <location>
        <position position="581"/>
    </location>
    <ligand>
        <name>substrate</name>
    </ligand>
</feature>
<feature type="domain" description="PurM-like N-terminal" evidence="9">
    <location>
        <begin position="113"/>
        <end position="235"/>
    </location>
</feature>
<accession>A0A7C3ILJ5</accession>
<proteinExistence type="inferred from homology"/>
<comment type="similarity">
    <text evidence="8">Belongs to the FGAMS family.</text>
</comment>
<evidence type="ECO:0000313" key="12">
    <source>
        <dbReference type="EMBL" id="HFK20551.1"/>
    </source>
</evidence>
<evidence type="ECO:0000256" key="4">
    <source>
        <dbReference type="ARBA" id="ARBA00022741"/>
    </source>
</evidence>
<dbReference type="AlphaFoldDB" id="A0A7C3ILJ5"/>
<keyword evidence="4 8" id="KW-0547">Nucleotide-binding</keyword>
<comment type="catalytic activity">
    <reaction evidence="8">
        <text>N(2)-formyl-N(1)-(5-phospho-beta-D-ribosyl)glycinamide + L-glutamine + ATP + H2O = 2-formamido-N(1)-(5-O-phospho-beta-D-ribosyl)acetamidine + L-glutamate + ADP + phosphate + H(+)</text>
        <dbReference type="Rhea" id="RHEA:17129"/>
        <dbReference type="ChEBI" id="CHEBI:15377"/>
        <dbReference type="ChEBI" id="CHEBI:15378"/>
        <dbReference type="ChEBI" id="CHEBI:29985"/>
        <dbReference type="ChEBI" id="CHEBI:30616"/>
        <dbReference type="ChEBI" id="CHEBI:43474"/>
        <dbReference type="ChEBI" id="CHEBI:58359"/>
        <dbReference type="ChEBI" id="CHEBI:147286"/>
        <dbReference type="ChEBI" id="CHEBI:147287"/>
        <dbReference type="ChEBI" id="CHEBI:456216"/>
        <dbReference type="EC" id="6.3.5.3"/>
    </reaction>
</comment>
<feature type="domain" description="Phosphoribosylformylglycinamidine synthase linker" evidence="11">
    <location>
        <begin position="30"/>
        <end position="74"/>
    </location>
</feature>
<evidence type="ECO:0000259" key="9">
    <source>
        <dbReference type="Pfam" id="PF00586"/>
    </source>
</evidence>
<evidence type="ECO:0000256" key="1">
    <source>
        <dbReference type="ARBA" id="ARBA00022490"/>
    </source>
</evidence>
<feature type="binding site" evidence="8">
    <location>
        <position position="578"/>
    </location>
    <ligand>
        <name>ATP</name>
        <dbReference type="ChEBI" id="CHEBI:30616"/>
    </ligand>
</feature>
<feature type="active site" description="Proton acceptor" evidence="8">
    <location>
        <position position="133"/>
    </location>
</feature>
<dbReference type="PANTHER" id="PTHR43555">
    <property type="entry name" value="PHOSPHORIBOSYLFORMYLGLYCINAMIDINE SYNTHASE SUBUNIT PURL"/>
    <property type="match status" value="1"/>
</dbReference>
<dbReference type="SUPFAM" id="SSF56042">
    <property type="entry name" value="PurM C-terminal domain-like"/>
    <property type="match status" value="2"/>
</dbReference>
<keyword evidence="7 8" id="KW-0460">Magnesium</keyword>
<comment type="function">
    <text evidence="8">Part of the phosphoribosylformylglycinamidine synthase complex involved in the purines biosynthetic pathway. Catalyzes the ATP-dependent conversion of formylglycinamide ribonucleotide (FGAR) and glutamine to yield formylglycinamidine ribonucleotide (FGAM) and glutamate. The FGAM synthase complex is composed of three subunits. PurQ produces an ammonia molecule by converting glutamine to glutamate. PurL transfers the ammonia molecule to FGAR to form FGAM in an ATP-dependent manner. PurS interacts with PurQ and PurL and is thought to assist in the transfer of the ammonia molecule from PurQ to PurL.</text>
</comment>
<feature type="domain" description="PurM-like N-terminal" evidence="9">
    <location>
        <begin position="487"/>
        <end position="603"/>
    </location>
</feature>
<feature type="binding site" evidence="8">
    <location>
        <position position="154"/>
    </location>
    <ligand>
        <name>substrate</name>
    </ligand>
</feature>
<feature type="binding site" evidence="8">
    <location>
        <position position="131"/>
    </location>
    <ligand>
        <name>Mg(2+)</name>
        <dbReference type="ChEBI" id="CHEBI:18420"/>
        <label>1</label>
    </ligand>
</feature>
<keyword evidence="5 8" id="KW-0658">Purine biosynthesis</keyword>
<evidence type="ECO:0000259" key="10">
    <source>
        <dbReference type="Pfam" id="PF02769"/>
    </source>
</evidence>
<dbReference type="Pfam" id="PF02769">
    <property type="entry name" value="AIRS_C"/>
    <property type="match status" value="2"/>
</dbReference>
<dbReference type="InterPro" id="IPR036921">
    <property type="entry name" value="PurM-like_N_sf"/>
</dbReference>
<dbReference type="CDD" id="cd02203">
    <property type="entry name" value="PurL_repeat1"/>
    <property type="match status" value="1"/>
</dbReference>
<reference evidence="12" key="1">
    <citation type="journal article" date="2020" name="mSystems">
        <title>Genome- and Community-Level Interaction Insights into Carbon Utilization and Element Cycling Functions of Hydrothermarchaeota in Hydrothermal Sediment.</title>
        <authorList>
            <person name="Zhou Z."/>
            <person name="Liu Y."/>
            <person name="Xu W."/>
            <person name="Pan J."/>
            <person name="Luo Z.H."/>
            <person name="Li M."/>
        </authorList>
    </citation>
    <scope>NUCLEOTIDE SEQUENCE [LARGE SCALE GENOMIC DNA]</scope>
    <source>
        <strain evidence="12">SpSt-468</strain>
    </source>
</reference>
<feature type="domain" description="PurM-like C-terminal" evidence="10">
    <location>
        <begin position="246"/>
        <end position="400"/>
    </location>
</feature>
<evidence type="ECO:0000256" key="2">
    <source>
        <dbReference type="ARBA" id="ARBA00022598"/>
    </source>
</evidence>
<dbReference type="InterPro" id="IPR016188">
    <property type="entry name" value="PurM-like_N"/>
</dbReference>
<dbReference type="EMBL" id="DSTX01000007">
    <property type="protein sequence ID" value="HFK20551.1"/>
    <property type="molecule type" value="Genomic_DNA"/>
</dbReference>
<dbReference type="Gene3D" id="1.10.8.750">
    <property type="entry name" value="Phosphoribosylformylglycinamidine synthase, linker domain"/>
    <property type="match status" value="1"/>
</dbReference>
<sequence>MAERLLRKTDNSIQVYDFDLAQADDDQLLQISANMGIALNLDEMKALKKHFKRPLTDVEIQTFGQTWSEHCIHKTFKGDILTEKGAVSNIFKSYIAKATKELAKEWCYSVFEDNAGLVDFGDDCLLAAKVETHNHPSAVEPFGGAATGIGGVIRDILGVWGEPIATSDVLCFGPLDIDYKDLMPGIKHPKYIYKGVVAGVGSYGNNMGLPTVNGAIIFDRDYTGNVIVYCGCFGVLPKESYVRDTRAGDYAVLAGGKTGRDGIHGVTFASAALSEDADELRSAVQIPNPLVEERLRRATLRIRDLRLSSGITDLGGGGLSCAAGEMAHRSGLGLTVDLDVVHLKEEGLAPWEIWVSESQERMLYSVREGKLAEVMEIFKEEDVEACVIGRFDTSGKIVVKRKGKTVCDLELEFLYSPPKAKRFARKRDLAFSDWSPNEPKDMVEEILKVLSDINVRSREEVIRTYDHEVRACTAIKPLQGDYGGPNDAAVLKPLKDSWMGAVISSGLKPFNSDPYWMAASSIEEALRNNTAVGGRRVAILDNFVWGNPEREEVMWSLLRAAEACYDFSKKFGAPFISGKDSLYNESPLGGVRPTLLITAIGIIPDVRNAVNIELKKPGDKIFLAGETREEMSGSIYQRVSGGTGGHVPKVDASISSKIMERIVMGIDEGAIRACHDLSDGGLAVTASEMVISSRYGIKARLNSANIHTRRDDYALFSESNGRFLLEVKDGEEARLRRLFEGLPVAEVGEVCRENVLKLTGRSGHEYELGAAELRSAWRGNL</sequence>
<name>A0A7C3ILJ5_9CREN</name>
<keyword evidence="6 8" id="KW-0067">ATP-binding</keyword>
<feature type="binding site" evidence="8">
    <location>
        <position position="313"/>
    </location>
    <ligand>
        <name>Mg(2+)</name>
        <dbReference type="ChEBI" id="CHEBI:18420"/>
        <label>2</label>
    </ligand>
</feature>
<evidence type="ECO:0000256" key="5">
    <source>
        <dbReference type="ARBA" id="ARBA00022755"/>
    </source>
</evidence>
<feature type="binding site" evidence="8">
    <location>
        <position position="129"/>
    </location>
    <ligand>
        <name>ATP</name>
        <dbReference type="ChEBI" id="CHEBI:30616"/>
    </ligand>
</feature>
<dbReference type="HAMAP" id="MF_00420">
    <property type="entry name" value="PurL_2"/>
    <property type="match status" value="1"/>
</dbReference>
<evidence type="ECO:0000256" key="3">
    <source>
        <dbReference type="ARBA" id="ARBA00022723"/>
    </source>
</evidence>
<dbReference type="GO" id="GO:0005524">
    <property type="term" value="F:ATP binding"/>
    <property type="evidence" value="ECO:0007669"/>
    <property type="project" value="UniProtKB-UniRule"/>
</dbReference>